<protein>
    <submittedName>
        <fullName evidence="3">Uncharacterized protein</fullName>
    </submittedName>
</protein>
<feature type="signal peptide" evidence="2">
    <location>
        <begin position="1"/>
        <end position="20"/>
    </location>
</feature>
<keyword evidence="4" id="KW-1185">Reference proteome</keyword>
<dbReference type="AlphaFoldDB" id="A0A154WFE2"/>
<feature type="region of interest" description="Disordered" evidence="1">
    <location>
        <begin position="22"/>
        <end position="46"/>
    </location>
</feature>
<accession>A0A154WFE2</accession>
<keyword evidence="2" id="KW-0732">Signal</keyword>
<organism evidence="3 4">
    <name type="scientific">Oceanibaculum pacificum</name>
    <dbReference type="NCBI Taxonomy" id="580166"/>
    <lineage>
        <taxon>Bacteria</taxon>
        <taxon>Pseudomonadati</taxon>
        <taxon>Pseudomonadota</taxon>
        <taxon>Alphaproteobacteria</taxon>
        <taxon>Rhodospirillales</taxon>
        <taxon>Oceanibaculaceae</taxon>
        <taxon>Oceanibaculum</taxon>
    </lineage>
</organism>
<evidence type="ECO:0000256" key="1">
    <source>
        <dbReference type="SAM" id="MobiDB-lite"/>
    </source>
</evidence>
<sequence>MPLCRYLLCLFLLLPAPALAQGEAPTDSQGQPLTPPPPRPNCDLLPGGNAPVDRIARLSGELSVHNLNYTYFGKPLLELTAADFDEMARIVKACQVADTEAPKRLQAFREKVMNANAARQETLRWIRRNQAEIKKMGNGRQDLERLQAMWLEMLARSEEMLPADRAPLARDIVLKQEQIYVSTPVPAPDPVWTPKR</sequence>
<proteinExistence type="predicted"/>
<evidence type="ECO:0000256" key="2">
    <source>
        <dbReference type="SAM" id="SignalP"/>
    </source>
</evidence>
<feature type="chain" id="PRO_5007602386" evidence="2">
    <location>
        <begin position="21"/>
        <end position="196"/>
    </location>
</feature>
<evidence type="ECO:0000313" key="3">
    <source>
        <dbReference type="EMBL" id="KZD12248.1"/>
    </source>
</evidence>
<reference evidence="3 4" key="1">
    <citation type="submission" date="2015-12" db="EMBL/GenBank/DDBJ databases">
        <title>Genome sequence of Oceanibaculum pacificum MCCC 1A02656.</title>
        <authorList>
            <person name="Lu L."/>
            <person name="Lai Q."/>
            <person name="Shao Z."/>
            <person name="Qian P."/>
        </authorList>
    </citation>
    <scope>NUCLEOTIDE SEQUENCE [LARGE SCALE GENOMIC DNA]</scope>
    <source>
        <strain evidence="3 4">MCCC 1A02656</strain>
    </source>
</reference>
<name>A0A154WFE2_9PROT</name>
<gene>
    <name evidence="3" type="ORF">AUP43_16970</name>
</gene>
<comment type="caution">
    <text evidence="3">The sequence shown here is derived from an EMBL/GenBank/DDBJ whole genome shotgun (WGS) entry which is preliminary data.</text>
</comment>
<dbReference type="STRING" id="580166.AUP43_16970"/>
<dbReference type="RefSeq" id="WP_067552839.1">
    <property type="nucleotide sequence ID" value="NZ_LPXN01000041.1"/>
</dbReference>
<dbReference type="EMBL" id="LPXN01000041">
    <property type="protein sequence ID" value="KZD12248.1"/>
    <property type="molecule type" value="Genomic_DNA"/>
</dbReference>
<dbReference type="Proteomes" id="UP000076400">
    <property type="component" value="Unassembled WGS sequence"/>
</dbReference>
<evidence type="ECO:0000313" key="4">
    <source>
        <dbReference type="Proteomes" id="UP000076400"/>
    </source>
</evidence>